<proteinExistence type="predicted"/>
<gene>
    <name evidence="1" type="ORF">LCGC14_1493780</name>
</gene>
<evidence type="ECO:0000313" key="1">
    <source>
        <dbReference type="EMBL" id="KKM65196.1"/>
    </source>
</evidence>
<comment type="caution">
    <text evidence="1">The sequence shown here is derived from an EMBL/GenBank/DDBJ whole genome shotgun (WGS) entry which is preliminary data.</text>
</comment>
<sequence>VSRVPDKMIDKYYEYAKENYDEVLFYRNLFFDDGQSIFPQAKFYLVKHNNKFCAFFICFSCGSECECITSGYISLKEEEENIGNSFKEFWYKDEMGLHNYLQENNFVQSFSGAGLCDHYAKKIRSSLNKVLEEVGEYLLVSYLAKI</sequence>
<protein>
    <submittedName>
        <fullName evidence="1">Uncharacterized protein</fullName>
    </submittedName>
</protein>
<feature type="non-terminal residue" evidence="1">
    <location>
        <position position="1"/>
    </location>
</feature>
<organism evidence="1">
    <name type="scientific">marine sediment metagenome</name>
    <dbReference type="NCBI Taxonomy" id="412755"/>
    <lineage>
        <taxon>unclassified sequences</taxon>
        <taxon>metagenomes</taxon>
        <taxon>ecological metagenomes</taxon>
    </lineage>
</organism>
<accession>A0A0F9JRW6</accession>
<dbReference type="AlphaFoldDB" id="A0A0F9JRW6"/>
<reference evidence="1" key="1">
    <citation type="journal article" date="2015" name="Nature">
        <title>Complex archaea that bridge the gap between prokaryotes and eukaryotes.</title>
        <authorList>
            <person name="Spang A."/>
            <person name="Saw J.H."/>
            <person name="Jorgensen S.L."/>
            <person name="Zaremba-Niedzwiedzka K."/>
            <person name="Martijn J."/>
            <person name="Lind A.E."/>
            <person name="van Eijk R."/>
            <person name="Schleper C."/>
            <person name="Guy L."/>
            <person name="Ettema T.J."/>
        </authorList>
    </citation>
    <scope>NUCLEOTIDE SEQUENCE</scope>
</reference>
<name>A0A0F9JRW6_9ZZZZ</name>
<dbReference type="EMBL" id="LAZR01010768">
    <property type="protein sequence ID" value="KKM65196.1"/>
    <property type="molecule type" value="Genomic_DNA"/>
</dbReference>